<dbReference type="KEGG" id="brq:CIT40_13585"/>
<dbReference type="Proteomes" id="UP000215884">
    <property type="component" value="Chromosome"/>
</dbReference>
<evidence type="ECO:0000313" key="3">
    <source>
        <dbReference type="Proteomes" id="UP000215884"/>
    </source>
</evidence>
<feature type="signal peptide" evidence="1">
    <location>
        <begin position="1"/>
        <end position="20"/>
    </location>
</feature>
<feature type="chain" id="PRO_5016069551" description="Secreted protein" evidence="1">
    <location>
        <begin position="21"/>
        <end position="102"/>
    </location>
</feature>
<gene>
    <name evidence="2" type="ORF">CIT40_13585</name>
</gene>
<evidence type="ECO:0000313" key="2">
    <source>
        <dbReference type="EMBL" id="AWM00960.1"/>
    </source>
</evidence>
<evidence type="ECO:0000256" key="1">
    <source>
        <dbReference type="SAM" id="SignalP"/>
    </source>
</evidence>
<reference evidence="2 3" key="2">
    <citation type="journal article" date="2019" name="Int. J. Syst. Evol. Microbiol.">
        <title>Description and complete genome sequence of Bradyrhizobium amphicarpaeae sp. nov., harbouring photosystem and nitrogen-fixation genes.</title>
        <authorList>
            <person name="Bromfield E.S.P."/>
            <person name="Cloutier S."/>
            <person name="Nguyen H.D.T."/>
        </authorList>
    </citation>
    <scope>NUCLEOTIDE SEQUENCE [LARGE SCALE GENOMIC DNA]</scope>
    <source>
        <strain evidence="2 3">39S1MB</strain>
    </source>
</reference>
<evidence type="ECO:0008006" key="4">
    <source>
        <dbReference type="Google" id="ProtNLM"/>
    </source>
</evidence>
<keyword evidence="1" id="KW-0732">Signal</keyword>
<name>A0A2U8PT42_9BRAD</name>
<protein>
    <recommendedName>
        <fullName evidence="4">Secreted protein</fullName>
    </recommendedName>
</protein>
<accession>A0A2U8PT42</accession>
<dbReference type="AlphaFoldDB" id="A0A2U8PT42"/>
<reference evidence="2 3" key="1">
    <citation type="journal article" date="2017" name="Syst. Appl. Microbiol.">
        <title>Soybeans inoculated with root zone soils of Canadian native legumes harbour diverse and novel Bradyrhizobium spp. that possess agricultural potential.</title>
        <authorList>
            <person name="Bromfield E.S.P."/>
            <person name="Cloutier S."/>
            <person name="Tambong J.T."/>
            <person name="Tran Thi T.V."/>
        </authorList>
    </citation>
    <scope>NUCLEOTIDE SEQUENCE [LARGE SCALE GENOMIC DNA]</scope>
    <source>
        <strain evidence="2 3">39S1MB</strain>
    </source>
</reference>
<keyword evidence="3" id="KW-1185">Reference proteome</keyword>
<sequence length="102" mass="10433">MSAMIAMCVVLVFPHTAAHAISWQDGNGVSCKVSCASKGGAIDSGIYKGDPDKPLYVCAANAGGKGKRPGYNLAAAAGANKCVVGYDFREVAVGTFDCLCKN</sequence>
<proteinExistence type="predicted"/>
<organism evidence="2 3">
    <name type="scientific">Bradyrhizobium amphicarpaeae</name>
    <dbReference type="NCBI Taxonomy" id="1404768"/>
    <lineage>
        <taxon>Bacteria</taxon>
        <taxon>Pseudomonadati</taxon>
        <taxon>Pseudomonadota</taxon>
        <taxon>Alphaproteobacteria</taxon>
        <taxon>Hyphomicrobiales</taxon>
        <taxon>Nitrobacteraceae</taxon>
        <taxon>Bradyrhizobium</taxon>
    </lineage>
</organism>
<dbReference type="EMBL" id="CP029426">
    <property type="protein sequence ID" value="AWM00960.1"/>
    <property type="molecule type" value="Genomic_DNA"/>
</dbReference>